<dbReference type="Proteomes" id="UP000037843">
    <property type="component" value="Unassembled WGS sequence"/>
</dbReference>
<dbReference type="KEGG" id="miz:BAB75_01655"/>
<sequence length="59" mass="6359">MTQALAITRADISDHPTASDANMAEGKGFERYVAHVKSELLDGHDIADPVDGDYPEGCR</sequence>
<evidence type="ECO:0000313" key="4">
    <source>
        <dbReference type="Proteomes" id="UP000037843"/>
    </source>
</evidence>
<feature type="region of interest" description="Disordered" evidence="1">
    <location>
        <begin position="1"/>
        <end position="23"/>
    </location>
</feature>
<protein>
    <submittedName>
        <fullName evidence="2">Uncharacterized protein</fullName>
    </submittedName>
</protein>
<dbReference type="GeneID" id="65934830"/>
<evidence type="ECO:0000256" key="1">
    <source>
        <dbReference type="SAM" id="MobiDB-lite"/>
    </source>
</evidence>
<keyword evidence="5" id="KW-1185">Reference proteome</keyword>
<evidence type="ECO:0000313" key="2">
    <source>
        <dbReference type="EMBL" id="KPG11421.1"/>
    </source>
</evidence>
<name>A0A7V8RWR1_9MYCO</name>
<proteinExistence type="predicted"/>
<organism evidence="2 4">
    <name type="scientific">Mycobacteroides immunogenum</name>
    <dbReference type="NCBI Taxonomy" id="83262"/>
    <lineage>
        <taxon>Bacteria</taxon>
        <taxon>Bacillati</taxon>
        <taxon>Actinomycetota</taxon>
        <taxon>Actinomycetes</taxon>
        <taxon>Mycobacteriales</taxon>
        <taxon>Mycobacteriaceae</taxon>
        <taxon>Mycobacteroides</taxon>
    </lineage>
</organism>
<dbReference type="EMBL" id="LJFS01000011">
    <property type="protein sequence ID" value="KPG34369.1"/>
    <property type="molecule type" value="Genomic_DNA"/>
</dbReference>
<gene>
    <name evidence="2" type="ORF">AN908_12620</name>
    <name evidence="3" type="ORF">AN912_10815</name>
</gene>
<accession>A0A7V8RWR1</accession>
<dbReference type="AlphaFoldDB" id="A0A7V8RWR1"/>
<comment type="caution">
    <text evidence="2">The sequence shown here is derived from an EMBL/GenBank/DDBJ whole genome shotgun (WGS) entry which is preliminary data.</text>
</comment>
<dbReference type="Proteomes" id="UP000037962">
    <property type="component" value="Unassembled WGS sequence"/>
</dbReference>
<evidence type="ECO:0000313" key="5">
    <source>
        <dbReference type="Proteomes" id="UP000037962"/>
    </source>
</evidence>
<evidence type="ECO:0000313" key="3">
    <source>
        <dbReference type="EMBL" id="KPG34369.1"/>
    </source>
</evidence>
<reference evidence="4 5" key="1">
    <citation type="submission" date="2015-09" db="EMBL/GenBank/DDBJ databases">
        <title>Genome Sequences of Mycobacterium immunogenum Isolates, Recuperated from a Chloraminated Drinking Water Distribution System Simulator Subjected to Episodes of Nitrification.</title>
        <authorList>
            <person name="Gomez-Alvarez V."/>
            <person name="Revetta R.P."/>
        </authorList>
    </citation>
    <scope>NUCLEOTIDE SEQUENCE [LARGE SCALE GENOMIC DNA]</scope>
    <source>
        <strain evidence="2 4">H008</strain>
        <strain evidence="3 5">H076</strain>
    </source>
</reference>
<dbReference type="EMBL" id="LJFO01000006">
    <property type="protein sequence ID" value="KPG11421.1"/>
    <property type="molecule type" value="Genomic_DNA"/>
</dbReference>
<dbReference type="RefSeq" id="WP_043079863.1">
    <property type="nucleotide sequence ID" value="NZ_CP011530.1"/>
</dbReference>